<sequence>MTHDASNQQLQRVLASMDERLDLLTKEIESLPHRLLKMLQGHAGYDSIDLAKVDMSNLNQCNPIQQDDSQTETTKTSSDVPMNTIVDSAELLPAPVNSDCMVVAPMRTSADTDLAHVLNELHLCPSLHTTYMNITDDSNMPMVIPTAVTETPEDVANLLLLSNCPGPSTTQSASVLQLQDAADVVHTEQVDHVDVIAFTAQPKDIPNSPPAEPSSPTDFLLHISQHSSMLFQCTDGHHIDETTEAGPTETYIASISEKESIVKSKPSDNEQEEQDPSVRKSTENSTEASIPSKVECIVLPQESSPSDISDRLYAKKRIESSPSDNQIANDVDAHNTCDDQSLGESSSAFREDKEVMREIEREPSDCEVIPIEKADTVAILTSETKELSPSTRGKRRRIIEEPESEMEPSRHRLRQPLSIPLVPVVMYKWADGSMHRAPEGWKCPDAPCREMWCFWFRGDEVHQVGPFRFLKGSDISDVVSRHLLARFRAVMDQLIKTAIDHLLTDSYERLAHIPAAALLAVFDASFDILMGKTAQGTLTRQGFQHIRPVDLASYMCSTVYDIMAAAKTRRPR</sequence>
<dbReference type="AlphaFoldDB" id="A0A6G0WZS7"/>
<dbReference type="Proteomes" id="UP000481153">
    <property type="component" value="Unassembled WGS sequence"/>
</dbReference>
<feature type="compositionally biased region" description="Basic and acidic residues" evidence="1">
    <location>
        <begin position="259"/>
        <end position="268"/>
    </location>
</feature>
<keyword evidence="3" id="KW-1185">Reference proteome</keyword>
<accession>A0A6G0WZS7</accession>
<dbReference type="EMBL" id="VJMJ01000126">
    <property type="protein sequence ID" value="KAF0733113.1"/>
    <property type="molecule type" value="Genomic_DNA"/>
</dbReference>
<feature type="compositionally biased region" description="Basic and acidic residues" evidence="1">
    <location>
        <begin position="308"/>
        <end position="319"/>
    </location>
</feature>
<evidence type="ECO:0000256" key="1">
    <source>
        <dbReference type="SAM" id="MobiDB-lite"/>
    </source>
</evidence>
<organism evidence="2 3">
    <name type="scientific">Aphanomyces euteiches</name>
    <dbReference type="NCBI Taxonomy" id="100861"/>
    <lineage>
        <taxon>Eukaryota</taxon>
        <taxon>Sar</taxon>
        <taxon>Stramenopiles</taxon>
        <taxon>Oomycota</taxon>
        <taxon>Saprolegniomycetes</taxon>
        <taxon>Saprolegniales</taxon>
        <taxon>Verrucalvaceae</taxon>
        <taxon>Aphanomyces</taxon>
    </lineage>
</organism>
<feature type="compositionally biased region" description="Polar residues" evidence="1">
    <location>
        <begin position="338"/>
        <end position="348"/>
    </location>
</feature>
<reference evidence="2 3" key="1">
    <citation type="submission" date="2019-07" db="EMBL/GenBank/DDBJ databases">
        <title>Genomics analysis of Aphanomyces spp. identifies a new class of oomycete effector associated with host adaptation.</title>
        <authorList>
            <person name="Gaulin E."/>
        </authorList>
    </citation>
    <scope>NUCLEOTIDE SEQUENCE [LARGE SCALE GENOMIC DNA]</scope>
    <source>
        <strain evidence="2 3">ATCC 201684</strain>
    </source>
</reference>
<name>A0A6G0WZS7_9STRA</name>
<proteinExistence type="predicted"/>
<dbReference type="VEuPathDB" id="FungiDB:AeMF1_004409"/>
<protein>
    <submittedName>
        <fullName evidence="2">Uncharacterized protein</fullName>
    </submittedName>
</protein>
<gene>
    <name evidence="2" type="ORF">Ae201684_009935</name>
</gene>
<comment type="caution">
    <text evidence="2">The sequence shown here is derived from an EMBL/GenBank/DDBJ whole genome shotgun (WGS) entry which is preliminary data.</text>
</comment>
<evidence type="ECO:0000313" key="3">
    <source>
        <dbReference type="Proteomes" id="UP000481153"/>
    </source>
</evidence>
<feature type="region of interest" description="Disordered" evidence="1">
    <location>
        <begin position="259"/>
        <end position="352"/>
    </location>
</feature>
<evidence type="ECO:0000313" key="2">
    <source>
        <dbReference type="EMBL" id="KAF0733113.1"/>
    </source>
</evidence>